<comment type="caution">
    <text evidence="3">The sequence shown here is derived from an EMBL/GenBank/DDBJ whole genome shotgun (WGS) entry which is preliminary data.</text>
</comment>
<dbReference type="GO" id="GO:0042256">
    <property type="term" value="P:cytosolic ribosome assembly"/>
    <property type="evidence" value="ECO:0007669"/>
    <property type="project" value="UniProtKB-UniRule"/>
</dbReference>
<accession>A0A4P9VJE6</accession>
<dbReference type="PANTHER" id="PTHR21043">
    <property type="entry name" value="IOJAP SUPERFAMILY ORTHOLOG"/>
    <property type="match status" value="1"/>
</dbReference>
<keyword evidence="2" id="KW-0810">Translation regulation</keyword>
<dbReference type="GO" id="GO:0017148">
    <property type="term" value="P:negative regulation of translation"/>
    <property type="evidence" value="ECO:0007669"/>
    <property type="project" value="UniProtKB-UniRule"/>
</dbReference>
<comment type="function">
    <text evidence="2">Functions as a ribosomal silencing factor. Interacts with ribosomal protein uL14 (rplN), blocking formation of intersubunit bridge B8. Prevents association of the 30S and 50S ribosomal subunits and the formation of functional ribosomes, thus repressing translation.</text>
</comment>
<organism evidence="3 4">
    <name type="scientific">Zooshikella ganghwensis</name>
    <dbReference type="NCBI Taxonomy" id="202772"/>
    <lineage>
        <taxon>Bacteria</taxon>
        <taxon>Pseudomonadati</taxon>
        <taxon>Pseudomonadota</taxon>
        <taxon>Gammaproteobacteria</taxon>
        <taxon>Oceanospirillales</taxon>
        <taxon>Zooshikellaceae</taxon>
        <taxon>Zooshikella</taxon>
    </lineage>
</organism>
<dbReference type="GO" id="GO:0090071">
    <property type="term" value="P:negative regulation of ribosome biogenesis"/>
    <property type="evidence" value="ECO:0007669"/>
    <property type="project" value="UniProtKB-UniRule"/>
</dbReference>
<keyword evidence="4" id="KW-1185">Reference proteome</keyword>
<comment type="subunit">
    <text evidence="2">Interacts with ribosomal protein uL14 (rplN).</text>
</comment>
<evidence type="ECO:0000256" key="2">
    <source>
        <dbReference type="HAMAP-Rule" id="MF_01477"/>
    </source>
</evidence>
<dbReference type="InterPro" id="IPR004394">
    <property type="entry name" value="Iojap/RsfS/C7orf30"/>
</dbReference>
<comment type="subcellular location">
    <subcellularLocation>
        <location evidence="2">Cytoplasm</location>
    </subcellularLocation>
</comment>
<sequence>MQSDELKQVVISALEDLKGNDITCLDVKNLTSVTDHMIIASGTSNRHVKSLADNVIEQAKANGVRPMGIEGEDGAEWVLVDLGDVVTHIMLPSTRQFFDLERLWETSSSDLEHQQA</sequence>
<name>A0A4P9VJE6_9GAMM</name>
<dbReference type="AlphaFoldDB" id="A0A4P9VJE6"/>
<dbReference type="GO" id="GO:0005737">
    <property type="term" value="C:cytoplasm"/>
    <property type="evidence" value="ECO:0007669"/>
    <property type="project" value="UniProtKB-SubCell"/>
</dbReference>
<reference evidence="3 4" key="1">
    <citation type="submission" date="2017-04" db="EMBL/GenBank/DDBJ databases">
        <title>Draft genome sequence of Zooshikella ganghwensis VG4 isolated from Red Sea sediments.</title>
        <authorList>
            <person name="Rehman Z."/>
            <person name="Alam I."/>
            <person name="Kamau A."/>
            <person name="Bajic V."/>
            <person name="Leiknes T."/>
        </authorList>
    </citation>
    <scope>NUCLEOTIDE SEQUENCE [LARGE SCALE GENOMIC DNA]</scope>
    <source>
        <strain evidence="3 4">VG4</strain>
    </source>
</reference>
<protein>
    <recommendedName>
        <fullName evidence="2">Ribosomal silencing factor RsfS</fullName>
    </recommendedName>
</protein>
<keyword evidence="2" id="KW-0963">Cytoplasm</keyword>
<evidence type="ECO:0000313" key="3">
    <source>
        <dbReference type="EMBL" id="RDH42619.1"/>
    </source>
</evidence>
<dbReference type="RefSeq" id="WP_027707675.1">
    <property type="nucleotide sequence ID" value="NZ_JAEVHG010000020.1"/>
</dbReference>
<dbReference type="GO" id="GO:0043023">
    <property type="term" value="F:ribosomal large subunit binding"/>
    <property type="evidence" value="ECO:0007669"/>
    <property type="project" value="TreeGrafter"/>
</dbReference>
<evidence type="ECO:0000256" key="1">
    <source>
        <dbReference type="ARBA" id="ARBA00010574"/>
    </source>
</evidence>
<dbReference type="PANTHER" id="PTHR21043:SF0">
    <property type="entry name" value="MITOCHONDRIAL ASSEMBLY OF RIBOSOMAL LARGE SUBUNIT PROTEIN 1"/>
    <property type="match status" value="1"/>
</dbReference>
<comment type="similarity">
    <text evidence="1 2">Belongs to the Iojap/RsfS family.</text>
</comment>
<dbReference type="EMBL" id="NDXW01000001">
    <property type="protein sequence ID" value="RDH42619.1"/>
    <property type="molecule type" value="Genomic_DNA"/>
</dbReference>
<gene>
    <name evidence="2 3" type="primary">rsfS</name>
    <name evidence="3" type="ORF">B9G39_03690</name>
</gene>
<dbReference type="HAMAP" id="MF_01477">
    <property type="entry name" value="Iojap_RsfS"/>
    <property type="match status" value="1"/>
</dbReference>
<dbReference type="InterPro" id="IPR043519">
    <property type="entry name" value="NT_sf"/>
</dbReference>
<evidence type="ECO:0000313" key="4">
    <source>
        <dbReference type="Proteomes" id="UP000257039"/>
    </source>
</evidence>
<dbReference type="Proteomes" id="UP000257039">
    <property type="component" value="Unassembled WGS sequence"/>
</dbReference>
<dbReference type="Pfam" id="PF02410">
    <property type="entry name" value="RsfS"/>
    <property type="match status" value="1"/>
</dbReference>
<proteinExistence type="inferred from homology"/>
<dbReference type="NCBIfam" id="TIGR00090">
    <property type="entry name" value="rsfS_iojap_ybeB"/>
    <property type="match status" value="1"/>
</dbReference>
<dbReference type="SUPFAM" id="SSF81301">
    <property type="entry name" value="Nucleotidyltransferase"/>
    <property type="match status" value="1"/>
</dbReference>
<keyword evidence="2" id="KW-0678">Repressor</keyword>
<dbReference type="Gene3D" id="3.30.460.10">
    <property type="entry name" value="Beta Polymerase, domain 2"/>
    <property type="match status" value="1"/>
</dbReference>